<reference evidence="7" key="2">
    <citation type="journal article" date="2017" name="J. Anim. Genet.">
        <title>Multiple reference genome sequences of hot pepper reveal the massive evolution of plant disease resistance genes by retroduplication.</title>
        <authorList>
            <person name="Kim S."/>
            <person name="Park J."/>
            <person name="Yeom S.-I."/>
            <person name="Kim Y.-M."/>
            <person name="Seo E."/>
            <person name="Kim K.-T."/>
            <person name="Kim M.-S."/>
            <person name="Lee J.M."/>
            <person name="Cheong K."/>
            <person name="Shin H.-S."/>
            <person name="Kim S.-B."/>
            <person name="Han K."/>
            <person name="Lee J."/>
            <person name="Park M."/>
            <person name="Lee H.-A."/>
            <person name="Lee H.-Y."/>
            <person name="Lee Y."/>
            <person name="Oh S."/>
            <person name="Lee J.H."/>
            <person name="Choi E."/>
            <person name="Choi E."/>
            <person name="Lee S.E."/>
            <person name="Jeon J."/>
            <person name="Kim H."/>
            <person name="Choi G."/>
            <person name="Song H."/>
            <person name="Lee J."/>
            <person name="Lee S.-C."/>
            <person name="Kwon J.-K."/>
            <person name="Lee H.-Y."/>
            <person name="Koo N."/>
            <person name="Hong Y."/>
            <person name="Kim R.W."/>
            <person name="Kang W.-H."/>
            <person name="Huh J.H."/>
            <person name="Kang B.-C."/>
            <person name="Yang T.-J."/>
            <person name="Lee Y.-H."/>
            <person name="Bennetzen J.L."/>
            <person name="Choi D."/>
        </authorList>
    </citation>
    <scope>NUCLEOTIDE SEQUENCE [LARGE SCALE GENOMIC DNA]</scope>
    <source>
        <strain evidence="7">cv. PBC81</strain>
    </source>
</reference>
<dbReference type="InterPro" id="IPR038765">
    <property type="entry name" value="Papain-like_cys_pep_sf"/>
</dbReference>
<proteinExistence type="inferred from homology"/>
<organism evidence="6 7">
    <name type="scientific">Capsicum baccatum</name>
    <name type="common">Peruvian pepper</name>
    <dbReference type="NCBI Taxonomy" id="33114"/>
    <lineage>
        <taxon>Eukaryota</taxon>
        <taxon>Viridiplantae</taxon>
        <taxon>Streptophyta</taxon>
        <taxon>Embryophyta</taxon>
        <taxon>Tracheophyta</taxon>
        <taxon>Spermatophyta</taxon>
        <taxon>Magnoliopsida</taxon>
        <taxon>eudicotyledons</taxon>
        <taxon>Gunneridae</taxon>
        <taxon>Pentapetalae</taxon>
        <taxon>asterids</taxon>
        <taxon>lamiids</taxon>
        <taxon>Solanales</taxon>
        <taxon>Solanaceae</taxon>
        <taxon>Solanoideae</taxon>
        <taxon>Capsiceae</taxon>
        <taxon>Capsicum</taxon>
    </lineage>
</organism>
<dbReference type="PANTHER" id="PTHR31470">
    <property type="entry name" value="CYSTEINE PROTEINASES SUPERFAMILY PROTEIN-RELATED-RELATED"/>
    <property type="match status" value="1"/>
</dbReference>
<keyword evidence="7" id="KW-1185">Reference proteome</keyword>
<dbReference type="Pfam" id="PF02902">
    <property type="entry name" value="Peptidase_C48"/>
    <property type="match status" value="1"/>
</dbReference>
<evidence type="ECO:0000256" key="1">
    <source>
        <dbReference type="ARBA" id="ARBA00005234"/>
    </source>
</evidence>
<reference evidence="6 7" key="1">
    <citation type="journal article" date="2017" name="Genome Biol.">
        <title>New reference genome sequences of hot pepper reveal the massive evolution of plant disease-resistance genes by retroduplication.</title>
        <authorList>
            <person name="Kim S."/>
            <person name="Park J."/>
            <person name="Yeom S.I."/>
            <person name="Kim Y.M."/>
            <person name="Seo E."/>
            <person name="Kim K.T."/>
            <person name="Kim M.S."/>
            <person name="Lee J.M."/>
            <person name="Cheong K."/>
            <person name="Shin H.S."/>
            <person name="Kim S.B."/>
            <person name="Han K."/>
            <person name="Lee J."/>
            <person name="Park M."/>
            <person name="Lee H.A."/>
            <person name="Lee H.Y."/>
            <person name="Lee Y."/>
            <person name="Oh S."/>
            <person name="Lee J.H."/>
            <person name="Choi E."/>
            <person name="Choi E."/>
            <person name="Lee S.E."/>
            <person name="Jeon J."/>
            <person name="Kim H."/>
            <person name="Choi G."/>
            <person name="Song H."/>
            <person name="Lee J."/>
            <person name="Lee S.C."/>
            <person name="Kwon J.K."/>
            <person name="Lee H.Y."/>
            <person name="Koo N."/>
            <person name="Hong Y."/>
            <person name="Kim R.W."/>
            <person name="Kang W.H."/>
            <person name="Huh J.H."/>
            <person name="Kang B.C."/>
            <person name="Yang T.J."/>
            <person name="Lee Y.H."/>
            <person name="Bennetzen J.L."/>
            <person name="Choi D."/>
        </authorList>
    </citation>
    <scope>NUCLEOTIDE SEQUENCE [LARGE SCALE GENOMIC DNA]</scope>
    <source>
        <strain evidence="7">cv. PBC81</strain>
    </source>
</reference>
<evidence type="ECO:0000313" key="7">
    <source>
        <dbReference type="Proteomes" id="UP000224567"/>
    </source>
</evidence>
<feature type="region of interest" description="Disordered" evidence="4">
    <location>
        <begin position="102"/>
        <end position="136"/>
    </location>
</feature>
<dbReference type="SUPFAM" id="SSF54001">
    <property type="entry name" value="Cysteine proteinases"/>
    <property type="match status" value="1"/>
</dbReference>
<dbReference type="OrthoDB" id="1680482at2759"/>
<comment type="caution">
    <text evidence="6">The sequence shown here is derived from an EMBL/GenBank/DDBJ whole genome shotgun (WGS) entry which is preliminary data.</text>
</comment>
<protein>
    <recommendedName>
        <fullName evidence="5">Ubiquitin-like protease family profile domain-containing protein</fullName>
    </recommendedName>
</protein>
<dbReference type="PANTHER" id="PTHR31470:SF46">
    <property type="entry name" value="ULP1 PROTEASE FAMILY, C-TERMINAL CATALYTIC DOMAIN CONTAINING PROTEIN"/>
    <property type="match status" value="1"/>
</dbReference>
<dbReference type="InterPro" id="IPR003653">
    <property type="entry name" value="Peptidase_C48_C"/>
</dbReference>
<evidence type="ECO:0000313" key="6">
    <source>
        <dbReference type="EMBL" id="PHT30714.1"/>
    </source>
</evidence>
<dbReference type="Gene3D" id="3.40.395.10">
    <property type="entry name" value="Adenoviral Proteinase, Chain A"/>
    <property type="match status" value="1"/>
</dbReference>
<accession>A0A2G2VCK5</accession>
<evidence type="ECO:0000256" key="4">
    <source>
        <dbReference type="SAM" id="MobiDB-lite"/>
    </source>
</evidence>
<evidence type="ECO:0000256" key="3">
    <source>
        <dbReference type="ARBA" id="ARBA00022801"/>
    </source>
</evidence>
<evidence type="ECO:0000259" key="5">
    <source>
        <dbReference type="Pfam" id="PF02902"/>
    </source>
</evidence>
<dbReference type="Proteomes" id="UP000224567">
    <property type="component" value="Unassembled WGS sequence"/>
</dbReference>
<sequence>MRNLINIIRGFSIPTGLPWHLVDKVYIPINYGDEFQWMLAIVILKERCIRVYDSMLQRRSSGPSSEIQKLDKILSTYLDMSGFLDQKVCTDWSTIEAYQDKMEAKAQKPYTSDIKDPRRPKTNSAAPDEEQLIHIE</sequence>
<keyword evidence="3" id="KW-0378">Hydrolase</keyword>
<dbReference type="AlphaFoldDB" id="A0A2G2VCK5"/>
<feature type="domain" description="Ubiquitin-like protease family profile" evidence="5">
    <location>
        <begin position="22"/>
        <end position="78"/>
    </location>
</feature>
<name>A0A2G2VCK5_CAPBA</name>
<dbReference type="GO" id="GO:0008234">
    <property type="term" value="F:cysteine-type peptidase activity"/>
    <property type="evidence" value="ECO:0007669"/>
    <property type="project" value="InterPro"/>
</dbReference>
<gene>
    <name evidence="6" type="ORF">CQW23_29702</name>
</gene>
<evidence type="ECO:0000256" key="2">
    <source>
        <dbReference type="ARBA" id="ARBA00022670"/>
    </source>
</evidence>
<comment type="similarity">
    <text evidence="1">Belongs to the peptidase C48 family.</text>
</comment>
<keyword evidence="2" id="KW-0645">Protease</keyword>
<dbReference type="EMBL" id="MLFT02000019">
    <property type="protein sequence ID" value="PHT30714.1"/>
    <property type="molecule type" value="Genomic_DNA"/>
</dbReference>
<dbReference type="GO" id="GO:0006508">
    <property type="term" value="P:proteolysis"/>
    <property type="evidence" value="ECO:0007669"/>
    <property type="project" value="UniProtKB-KW"/>
</dbReference>